<evidence type="ECO:0000256" key="6">
    <source>
        <dbReference type="ARBA" id="ARBA00017956"/>
    </source>
</evidence>
<dbReference type="InterPro" id="IPR000447">
    <property type="entry name" value="G3P_DH_FAD-dep"/>
</dbReference>
<dbReference type="Pfam" id="PF01266">
    <property type="entry name" value="DAO"/>
    <property type="match status" value="1"/>
</dbReference>
<sequence>MRSNGHYDVIVVGGGAIGASIAYELVQKGMRVALIEKHQPASGASGAAGGMLAASSEHFAAPELYELALQSRALYSQLSEQLHELTGINIGLRTEGFLLPIHHQQDMDWESRQRRISEAQAKGMEWWDNERLATEEPNVRAEDGMLYNPAEPQLVPSLLTEAYVAAFIRLGGTLHSDQEVIRLLREPNGRGLVHGVITEHGILYADQVVLASGLGTSRLLAAEGLRLPFLPVKGELMEIRTPIPWLHHTIYSDTIYIIPKHPHRIWVGATSKPGQHSTIVEAGAVVELLMRAQRYVPILTKGELVRCWAGIRPGTPDELPYIGPVRELQGLWVAAGHYRNGILLSAGTAKLMTEAITTGKDTFIPHAFRPERALYQLSSASNRYQRGGIATGHNVRES</sequence>
<dbReference type="PRINTS" id="PR01001">
    <property type="entry name" value="FADG3PDH"/>
</dbReference>
<dbReference type="GO" id="GO:0043799">
    <property type="term" value="F:glycine oxidase activity"/>
    <property type="evidence" value="ECO:0007669"/>
    <property type="project" value="UniProtKB-EC"/>
</dbReference>
<dbReference type="Proteomes" id="UP001185028">
    <property type="component" value="Unassembled WGS sequence"/>
</dbReference>
<comment type="similarity">
    <text evidence="4">Belongs to the FAD-dependent glycerol-3-phosphate dehydrogenase family.</text>
</comment>
<comment type="pathway">
    <text evidence="2">Cofactor biosynthesis; thiamine diphosphate biosynthesis.</text>
</comment>
<dbReference type="EC" id="1.1.5.3" evidence="5"/>
<comment type="cofactor">
    <cofactor evidence="1">
        <name>FAD</name>
        <dbReference type="ChEBI" id="CHEBI:57692"/>
    </cofactor>
</comment>
<dbReference type="RefSeq" id="WP_188777744.1">
    <property type="nucleotide sequence ID" value="NZ_BMMB01000011.1"/>
</dbReference>
<dbReference type="Gene3D" id="3.30.9.10">
    <property type="entry name" value="D-Amino Acid Oxidase, subunit A, domain 2"/>
    <property type="match status" value="1"/>
</dbReference>
<evidence type="ECO:0000256" key="13">
    <source>
        <dbReference type="ARBA" id="ARBA00050018"/>
    </source>
</evidence>
<gene>
    <name evidence="15" type="ORF">JOC58_003548</name>
</gene>
<proteinExistence type="inferred from homology"/>
<dbReference type="EMBL" id="JAVDQH010000016">
    <property type="protein sequence ID" value="MDR6245635.1"/>
    <property type="molecule type" value="Genomic_DNA"/>
</dbReference>
<protein>
    <recommendedName>
        <fullName evidence="6">Aerobic glycerol-3-phosphate dehydrogenase</fullName>
        <ecNumber evidence="5">1.1.5.3</ecNumber>
        <ecNumber evidence="13">1.4.3.19</ecNumber>
    </recommendedName>
</protein>
<evidence type="ECO:0000256" key="9">
    <source>
        <dbReference type="ARBA" id="ARBA00022977"/>
    </source>
</evidence>
<keyword evidence="8" id="KW-0274">FAD</keyword>
<feature type="domain" description="FAD dependent oxidoreductase" evidence="14">
    <location>
        <begin position="8"/>
        <end position="354"/>
    </location>
</feature>
<reference evidence="15 16" key="1">
    <citation type="submission" date="2023-07" db="EMBL/GenBank/DDBJ databases">
        <title>Genomic Encyclopedia of Type Strains, Phase IV (KMG-IV): sequencing the most valuable type-strain genomes for metagenomic binning, comparative biology and taxonomic classification.</title>
        <authorList>
            <person name="Goeker M."/>
        </authorList>
    </citation>
    <scope>NUCLEOTIDE SEQUENCE [LARGE SCALE GENOMIC DNA]</scope>
    <source>
        <strain evidence="15 16">DSM 22170</strain>
    </source>
</reference>
<comment type="pathway">
    <text evidence="3">Polyol metabolism; glycerol degradation via glycerol kinase pathway; glycerone phosphate from sn-glycerol 3-phosphate (aerobic route): step 1/1.</text>
</comment>
<comment type="catalytic activity">
    <reaction evidence="11">
        <text>a quinone + sn-glycerol 3-phosphate = dihydroxyacetone phosphate + a quinol</text>
        <dbReference type="Rhea" id="RHEA:18977"/>
        <dbReference type="ChEBI" id="CHEBI:24646"/>
        <dbReference type="ChEBI" id="CHEBI:57597"/>
        <dbReference type="ChEBI" id="CHEBI:57642"/>
        <dbReference type="ChEBI" id="CHEBI:132124"/>
        <dbReference type="EC" id="1.1.5.3"/>
    </reaction>
</comment>
<evidence type="ECO:0000256" key="12">
    <source>
        <dbReference type="ARBA" id="ARBA00049872"/>
    </source>
</evidence>
<dbReference type="Gene3D" id="3.50.50.60">
    <property type="entry name" value="FAD/NAD(P)-binding domain"/>
    <property type="match status" value="1"/>
</dbReference>
<keyword evidence="9" id="KW-0784">Thiamine biosynthesis</keyword>
<evidence type="ECO:0000259" key="14">
    <source>
        <dbReference type="Pfam" id="PF01266"/>
    </source>
</evidence>
<keyword evidence="10 15" id="KW-0560">Oxidoreductase</keyword>
<evidence type="ECO:0000256" key="8">
    <source>
        <dbReference type="ARBA" id="ARBA00022827"/>
    </source>
</evidence>
<evidence type="ECO:0000256" key="11">
    <source>
        <dbReference type="ARBA" id="ARBA00049055"/>
    </source>
</evidence>
<evidence type="ECO:0000313" key="16">
    <source>
        <dbReference type="Proteomes" id="UP001185028"/>
    </source>
</evidence>
<dbReference type="NCBIfam" id="TIGR02352">
    <property type="entry name" value="thiamin_ThiO"/>
    <property type="match status" value="1"/>
</dbReference>
<comment type="caution">
    <text evidence="15">The sequence shown here is derived from an EMBL/GenBank/DDBJ whole genome shotgun (WGS) entry which is preliminary data.</text>
</comment>
<comment type="catalytic activity">
    <reaction evidence="12">
        <text>glycine + O2 + H2O = glyoxylate + H2O2 + NH4(+)</text>
        <dbReference type="Rhea" id="RHEA:11532"/>
        <dbReference type="ChEBI" id="CHEBI:15377"/>
        <dbReference type="ChEBI" id="CHEBI:15379"/>
        <dbReference type="ChEBI" id="CHEBI:16240"/>
        <dbReference type="ChEBI" id="CHEBI:28938"/>
        <dbReference type="ChEBI" id="CHEBI:36655"/>
        <dbReference type="ChEBI" id="CHEBI:57305"/>
        <dbReference type="EC" id="1.4.3.19"/>
    </reaction>
</comment>
<dbReference type="InterPro" id="IPR006076">
    <property type="entry name" value="FAD-dep_OxRdtase"/>
</dbReference>
<name>A0ABU1J2A5_9BACL</name>
<keyword evidence="7" id="KW-0285">Flavoprotein</keyword>
<accession>A0ABU1J2A5</accession>
<dbReference type="PANTHER" id="PTHR13847:SF289">
    <property type="entry name" value="GLYCINE OXIDASE"/>
    <property type="match status" value="1"/>
</dbReference>
<evidence type="ECO:0000256" key="5">
    <source>
        <dbReference type="ARBA" id="ARBA00013029"/>
    </source>
</evidence>
<evidence type="ECO:0000256" key="2">
    <source>
        <dbReference type="ARBA" id="ARBA00004948"/>
    </source>
</evidence>
<evidence type="ECO:0000313" key="15">
    <source>
        <dbReference type="EMBL" id="MDR6245635.1"/>
    </source>
</evidence>
<dbReference type="SUPFAM" id="SSF54373">
    <property type="entry name" value="FAD-linked reductases, C-terminal domain"/>
    <property type="match status" value="1"/>
</dbReference>
<evidence type="ECO:0000256" key="1">
    <source>
        <dbReference type="ARBA" id="ARBA00001974"/>
    </source>
</evidence>
<keyword evidence="16" id="KW-1185">Reference proteome</keyword>
<evidence type="ECO:0000256" key="7">
    <source>
        <dbReference type="ARBA" id="ARBA00022630"/>
    </source>
</evidence>
<evidence type="ECO:0000256" key="4">
    <source>
        <dbReference type="ARBA" id="ARBA00007330"/>
    </source>
</evidence>
<dbReference type="InterPro" id="IPR036188">
    <property type="entry name" value="FAD/NAD-bd_sf"/>
</dbReference>
<dbReference type="PANTHER" id="PTHR13847">
    <property type="entry name" value="SARCOSINE DEHYDROGENASE-RELATED"/>
    <property type="match status" value="1"/>
</dbReference>
<evidence type="ECO:0000256" key="10">
    <source>
        <dbReference type="ARBA" id="ARBA00023002"/>
    </source>
</evidence>
<dbReference type="EC" id="1.4.3.19" evidence="13"/>
<dbReference type="InterPro" id="IPR012727">
    <property type="entry name" value="Gly_oxidase_ThiO"/>
</dbReference>
<dbReference type="SUPFAM" id="SSF51905">
    <property type="entry name" value="FAD/NAD(P)-binding domain"/>
    <property type="match status" value="1"/>
</dbReference>
<organism evidence="15 16">
    <name type="scientific">Paenibacillus hunanensis</name>
    <dbReference type="NCBI Taxonomy" id="539262"/>
    <lineage>
        <taxon>Bacteria</taxon>
        <taxon>Bacillati</taxon>
        <taxon>Bacillota</taxon>
        <taxon>Bacilli</taxon>
        <taxon>Bacillales</taxon>
        <taxon>Paenibacillaceae</taxon>
        <taxon>Paenibacillus</taxon>
    </lineage>
</organism>
<evidence type="ECO:0000256" key="3">
    <source>
        <dbReference type="ARBA" id="ARBA00004977"/>
    </source>
</evidence>